<keyword evidence="2" id="KW-1185">Reference proteome</keyword>
<evidence type="ECO:0000313" key="1">
    <source>
        <dbReference type="EMBL" id="VBB09431.1"/>
    </source>
</evidence>
<dbReference type="OrthoDB" id="1739831at2"/>
<reference evidence="1 2" key="1">
    <citation type="submission" date="2018-06" db="EMBL/GenBank/DDBJ databases">
        <authorList>
            <person name="Strepis N."/>
        </authorList>
    </citation>
    <scope>NUCLEOTIDE SEQUENCE [LARGE SCALE GENOMIC DNA]</scope>
    <source>
        <strain evidence="1">LUCI</strain>
    </source>
</reference>
<dbReference type="RefSeq" id="WP_122630216.1">
    <property type="nucleotide sequence ID" value="NZ_UPPP01000116.1"/>
</dbReference>
<organism evidence="1 2">
    <name type="scientific">Lucifera butyrica</name>
    <dbReference type="NCBI Taxonomy" id="1351585"/>
    <lineage>
        <taxon>Bacteria</taxon>
        <taxon>Bacillati</taxon>
        <taxon>Bacillota</taxon>
        <taxon>Negativicutes</taxon>
        <taxon>Veillonellales</taxon>
        <taxon>Veillonellaceae</taxon>
        <taxon>Lucifera</taxon>
    </lineage>
</organism>
<accession>A0A498RD96</accession>
<sequence length="134" mass="15139">MGLKNCPQCGKLFLDNPVGLCPECVAQEERDEARVGEYLREVKTKASIDEIHEATGVKHKVILRMIRSGRVVSDFAIEYPCESCGAPISEGRVCQNCSKNILDQLKTEDWKKTDNEPVKKYTGSVYTKNLFRKN</sequence>
<name>A0A498RD96_9FIRM</name>
<dbReference type="Proteomes" id="UP000277811">
    <property type="component" value="Unassembled WGS sequence"/>
</dbReference>
<dbReference type="AlphaFoldDB" id="A0A498RD96"/>
<evidence type="ECO:0000313" key="2">
    <source>
        <dbReference type="Proteomes" id="UP000277811"/>
    </source>
</evidence>
<protein>
    <submittedName>
        <fullName evidence="1">Uncharacterized protein</fullName>
    </submittedName>
</protein>
<proteinExistence type="predicted"/>
<dbReference type="EMBL" id="UPPP01000116">
    <property type="protein sequence ID" value="VBB09431.1"/>
    <property type="molecule type" value="Genomic_DNA"/>
</dbReference>
<gene>
    <name evidence="1" type="ORF">LUCI_4721</name>
</gene>